<evidence type="ECO:0000256" key="1">
    <source>
        <dbReference type="SAM" id="Phobius"/>
    </source>
</evidence>
<comment type="caution">
    <text evidence="3">The sequence shown here is derived from an EMBL/GenBank/DDBJ whole genome shotgun (WGS) entry which is preliminary data.</text>
</comment>
<name>A0A226D3S9_FOLCA</name>
<organism evidence="3 4">
    <name type="scientific">Folsomia candida</name>
    <name type="common">Springtail</name>
    <dbReference type="NCBI Taxonomy" id="158441"/>
    <lineage>
        <taxon>Eukaryota</taxon>
        <taxon>Metazoa</taxon>
        <taxon>Ecdysozoa</taxon>
        <taxon>Arthropoda</taxon>
        <taxon>Hexapoda</taxon>
        <taxon>Collembola</taxon>
        <taxon>Entomobryomorpha</taxon>
        <taxon>Isotomoidea</taxon>
        <taxon>Isotomidae</taxon>
        <taxon>Proisotominae</taxon>
        <taxon>Folsomia</taxon>
    </lineage>
</organism>
<feature type="transmembrane region" description="Helical" evidence="1">
    <location>
        <begin position="370"/>
        <end position="396"/>
    </location>
</feature>
<protein>
    <recommendedName>
        <fullName evidence="5">Glycoprotein</fullName>
    </recommendedName>
</protein>
<sequence>MSINPLKLLYFTITSTFLVFTECSTNSNIIQIQGLPPFDGAPFESSTYYNPTIPTAPSGRINKLVTSGECFNIYPQENCTGSFIRANMFVRILYDPETDPNRWVGDDLIKEDLRIASVGPCFDRCDPRNWQNDEKLPVEVTFYEDNRLDGNKTTIMVDTDGCFLITRRGYHSSGMKISGDANACVELHSAPSCGGEFTQFRPGYIELNSLINWNLGDANDADAALAVSRCGAFCNKSVPLINPDPLPTALEKNMVTFYDYFGFYGHPTSVNLSAGCVKLDEKKFHRSIRTYGRCVVLYALEGCKETRGYHVLQTDGKSGDYYVQKLLAGTSPYYPKSIRLCGKHEKEADYKDRDDCDAGGFCMTLSSTSILLGSILFLFYGMVLISLSALGGILIYKLFENQGSHTATLPTIPIGNFGVLVTSGECFNIYPQENCTGSFIRASMLSDTALLSKTYQWTGNDLIKEDLRIGSIGPCFDRCDPRNWQGDEKHSVEVTFYEYHDFKANTSTIMVDGDGCFLITRHSYHSSGMKISGDANACIELHSASSCSGEFTQFRPGYFELDDLTKWNLGGENYAYQALAVSQCGAFCNKSVPQINPDRPTDLEKNVVTFYDEFGYYAESQGLATNVNLSGGCVTLNKQRREYLSIRTHGQCVVLYALEECKDTRGHHVLQSEGKSKEYYVQKLLTGTTPYFPKSIRLCGNDQLEVRDDCHAGGFCLKLSCFSVLWGIILLIFVGIILISLSALGGVLIFKSFVNHVHQGNNTAMLDVVYKSNV</sequence>
<dbReference type="EMBL" id="LNIX01000039">
    <property type="protein sequence ID" value="OXA39407.1"/>
    <property type="molecule type" value="Genomic_DNA"/>
</dbReference>
<feature type="transmembrane region" description="Helical" evidence="1">
    <location>
        <begin position="724"/>
        <end position="750"/>
    </location>
</feature>
<keyword evidence="1" id="KW-0812">Transmembrane</keyword>
<keyword evidence="1" id="KW-0472">Membrane</keyword>
<evidence type="ECO:0000313" key="4">
    <source>
        <dbReference type="Proteomes" id="UP000198287"/>
    </source>
</evidence>
<gene>
    <name evidence="3" type="ORF">Fcan01_25823</name>
</gene>
<feature type="chain" id="PRO_5012533569" description="Glycoprotein" evidence="2">
    <location>
        <begin position="24"/>
        <end position="774"/>
    </location>
</feature>
<accession>A0A226D3S9</accession>
<keyword evidence="2" id="KW-0732">Signal</keyword>
<dbReference type="Proteomes" id="UP000198287">
    <property type="component" value="Unassembled WGS sequence"/>
</dbReference>
<proteinExistence type="predicted"/>
<reference evidence="3 4" key="1">
    <citation type="submission" date="2015-12" db="EMBL/GenBank/DDBJ databases">
        <title>The genome of Folsomia candida.</title>
        <authorList>
            <person name="Faddeeva A."/>
            <person name="Derks M.F."/>
            <person name="Anvar Y."/>
            <person name="Smit S."/>
            <person name="Van Straalen N."/>
            <person name="Roelofs D."/>
        </authorList>
    </citation>
    <scope>NUCLEOTIDE SEQUENCE [LARGE SCALE GENOMIC DNA]</scope>
    <source>
        <strain evidence="3 4">VU population</strain>
        <tissue evidence="3">Whole body</tissue>
    </source>
</reference>
<evidence type="ECO:0008006" key="5">
    <source>
        <dbReference type="Google" id="ProtNLM"/>
    </source>
</evidence>
<evidence type="ECO:0000256" key="2">
    <source>
        <dbReference type="SAM" id="SignalP"/>
    </source>
</evidence>
<keyword evidence="4" id="KW-1185">Reference proteome</keyword>
<keyword evidence="1" id="KW-1133">Transmembrane helix</keyword>
<dbReference type="AlphaFoldDB" id="A0A226D3S9"/>
<feature type="signal peptide" evidence="2">
    <location>
        <begin position="1"/>
        <end position="23"/>
    </location>
</feature>
<evidence type="ECO:0000313" key="3">
    <source>
        <dbReference type="EMBL" id="OXA39407.1"/>
    </source>
</evidence>